<evidence type="ECO:0000259" key="2">
    <source>
        <dbReference type="Pfam" id="PF00975"/>
    </source>
</evidence>
<proteinExistence type="predicted"/>
<keyword evidence="4" id="KW-1185">Reference proteome</keyword>
<dbReference type="EMBL" id="JAQQWL010000015">
    <property type="protein sequence ID" value="KAK8040746.1"/>
    <property type="molecule type" value="Genomic_DNA"/>
</dbReference>
<dbReference type="GeneID" id="92098225"/>
<feature type="domain" description="Thioesterase" evidence="2">
    <location>
        <begin position="25"/>
        <end position="129"/>
    </location>
</feature>
<dbReference type="Pfam" id="PF00975">
    <property type="entry name" value="Thioesterase"/>
    <property type="match status" value="1"/>
</dbReference>
<accession>A0ABR1T3W2</accession>
<organism evidence="3 4">
    <name type="scientific">Apiospora phragmitis</name>
    <dbReference type="NCBI Taxonomy" id="2905665"/>
    <lineage>
        <taxon>Eukaryota</taxon>
        <taxon>Fungi</taxon>
        <taxon>Dikarya</taxon>
        <taxon>Ascomycota</taxon>
        <taxon>Pezizomycotina</taxon>
        <taxon>Sordariomycetes</taxon>
        <taxon>Xylariomycetidae</taxon>
        <taxon>Amphisphaeriales</taxon>
        <taxon>Apiosporaceae</taxon>
        <taxon>Apiospora</taxon>
    </lineage>
</organism>
<dbReference type="RefSeq" id="XP_066708291.1">
    <property type="nucleotide sequence ID" value="XM_066865162.1"/>
</dbReference>
<evidence type="ECO:0000313" key="4">
    <source>
        <dbReference type="Proteomes" id="UP001480595"/>
    </source>
</evidence>
<dbReference type="InterPro" id="IPR029058">
    <property type="entry name" value="AB_hydrolase_fold"/>
</dbReference>
<evidence type="ECO:0000313" key="3">
    <source>
        <dbReference type="EMBL" id="KAK8040746.1"/>
    </source>
</evidence>
<reference evidence="3 4" key="1">
    <citation type="submission" date="2023-01" db="EMBL/GenBank/DDBJ databases">
        <title>Analysis of 21 Apiospora genomes using comparative genomics revels a genus with tremendous synthesis potential of carbohydrate active enzymes and secondary metabolites.</title>
        <authorList>
            <person name="Sorensen T."/>
        </authorList>
    </citation>
    <scope>NUCLEOTIDE SEQUENCE [LARGE SCALE GENOMIC DNA]</scope>
    <source>
        <strain evidence="3 4">CBS 135458</strain>
    </source>
</reference>
<dbReference type="InterPro" id="IPR001031">
    <property type="entry name" value="Thioesterase"/>
</dbReference>
<protein>
    <submittedName>
        <fullName evidence="3">Secondary metabolism biosynthetic enzyme</fullName>
    </submittedName>
</protein>
<evidence type="ECO:0000256" key="1">
    <source>
        <dbReference type="SAM" id="MobiDB-lite"/>
    </source>
</evidence>
<gene>
    <name evidence="3" type="ORF">PG994_013753</name>
</gene>
<dbReference type="Gene3D" id="3.40.50.1820">
    <property type="entry name" value="alpha/beta hydrolase"/>
    <property type="match status" value="1"/>
</dbReference>
<comment type="caution">
    <text evidence="3">The sequence shown here is derived from an EMBL/GenBank/DDBJ whole genome shotgun (WGS) entry which is preliminary data.</text>
</comment>
<dbReference type="SUPFAM" id="SSF53474">
    <property type="entry name" value="alpha/beta-Hydrolases"/>
    <property type="match status" value="1"/>
</dbReference>
<feature type="region of interest" description="Disordered" evidence="1">
    <location>
        <begin position="308"/>
        <end position="327"/>
    </location>
</feature>
<dbReference type="Proteomes" id="UP001480595">
    <property type="component" value="Unassembled WGS sequence"/>
</dbReference>
<sequence length="327" mass="36336">MHPQGQNPVKVQSQALKGSHPARTPLVLIHDGGGTTFGYWLLGHLQRDVWALHNPHFWSGQPWEGGIDAMARHYIGLIFDAGIRGPILLGGWSLGGYLSIVMSRLLAERHEHADITISGLLLIDSPYHTPWAKNGESMDRFPEPVLPSLPPLVKTSFKHCDKMLPSWVLPTWDGPFCGGQESRITAGGRTFQVKCGMIPHKPTDSDWVIVNRQRCPLHHEPAEPSSPPPAILVRCNQYENPVNPSEHPCRVDKYRGDPLLGWEQSYHRFIKAVIDVDSGHYGLFNAYNREQVVNTALDMLESLEAVESSSTGSMKDCEPSLSQPAVI</sequence>
<name>A0ABR1T3W2_9PEZI</name>